<evidence type="ECO:0000313" key="2">
    <source>
        <dbReference type="EMBL" id="TRT89197.1"/>
    </source>
</evidence>
<evidence type="ECO:0000313" key="3">
    <source>
        <dbReference type="Proteomes" id="UP000316280"/>
    </source>
</evidence>
<evidence type="ECO:0000259" key="1">
    <source>
        <dbReference type="Pfam" id="PF13175"/>
    </source>
</evidence>
<dbReference type="EMBL" id="SFBR01000035">
    <property type="protein sequence ID" value="TRT89197.1"/>
    <property type="molecule type" value="Genomic_DNA"/>
</dbReference>
<dbReference type="Pfam" id="PF13175">
    <property type="entry name" value="AAA_15"/>
    <property type="match status" value="1"/>
</dbReference>
<dbReference type="InterPro" id="IPR027417">
    <property type="entry name" value="P-loop_NTPase"/>
</dbReference>
<dbReference type="InterPro" id="IPR051396">
    <property type="entry name" value="Bact_Antivir_Def_Nuclease"/>
</dbReference>
<dbReference type="SUPFAM" id="SSF52540">
    <property type="entry name" value="P-loop containing nucleoside triphosphate hydrolases"/>
    <property type="match status" value="1"/>
</dbReference>
<organism evidence="2 3">
    <name type="scientific">Microcystis aeruginosa Ma_OC_H_19870700_S124</name>
    <dbReference type="NCBI Taxonomy" id="2486262"/>
    <lineage>
        <taxon>Bacteria</taxon>
        <taxon>Bacillati</taxon>
        <taxon>Cyanobacteriota</taxon>
        <taxon>Cyanophyceae</taxon>
        <taxon>Oscillatoriophycideae</taxon>
        <taxon>Chroococcales</taxon>
        <taxon>Microcystaceae</taxon>
        <taxon>Microcystis</taxon>
    </lineage>
</organism>
<name>A0A552AUP1_MICAE</name>
<dbReference type="AlphaFoldDB" id="A0A552AUP1"/>
<feature type="domain" description="Endonuclease GajA/Old nuclease/RecF-like AAA" evidence="1">
    <location>
        <begin position="5"/>
        <end position="421"/>
    </location>
</feature>
<dbReference type="Gene3D" id="3.40.50.300">
    <property type="entry name" value="P-loop containing nucleotide triphosphate hydrolases"/>
    <property type="match status" value="2"/>
</dbReference>
<dbReference type="PANTHER" id="PTHR43581:SF2">
    <property type="entry name" value="EXCINUCLEASE ATPASE SUBUNIT"/>
    <property type="match status" value="1"/>
</dbReference>
<proteinExistence type="predicted"/>
<dbReference type="PANTHER" id="PTHR43581">
    <property type="entry name" value="ATP/GTP PHOSPHATASE"/>
    <property type="match status" value="1"/>
</dbReference>
<gene>
    <name evidence="2" type="ORF">EWV63_04280</name>
</gene>
<reference evidence="2 3" key="1">
    <citation type="submission" date="2019-01" db="EMBL/GenBank/DDBJ databases">
        <title>Coherence of Microcystis species and biogeography revealed through population genomics.</title>
        <authorList>
            <person name="Perez-Carrascal O.M."/>
            <person name="Terrat Y."/>
            <person name="Giani A."/>
            <person name="Fortin N."/>
            <person name="Tromas N."/>
            <person name="Shapiro B.J."/>
        </authorList>
    </citation>
    <scope>NUCLEOTIDE SEQUENCE [LARGE SCALE GENOMIC DNA]</scope>
    <source>
        <strain evidence="2">Ma_OC_H_19870700_S124</strain>
    </source>
</reference>
<sequence length="434" mass="50532">MAYIIRKIAIKGFLGYKDINIELNPGVNFLIGRNGTGKTTFIKLLHTVLEMDQANFSNYKFDEITITYFDDETSNSPQLKIERIDRRRNLYRYHFRHKGNEKLRTFSDDRSEVFDPFEFARNQKEYQAKLRIRNQYINELRSSFKNHIKLSWLPLGRTTDGARHYFDEEDGTEYYRDPIDNKITEIINQMTSYLSILDSRAATETKRFQEAYFLSLLSFKAPEVGRIIKDANRLNLPSQQEAMASILSEMGLSGDSITQEIGAFYARAKAAAKNVDKPGPGLRVEDIFAVADFIRLEDIVERFKKYEEKKRSILKPKDDLASLMSSMLLNKEFLFSEANQPVIFNKITKSNMNINDLSSGEKQIFIIFSETLLQNRERYIFLADEPELSLHIDWQETLVSNIRKLNDQCQIIFATHSPDVVSVYQNCIIDFEKL</sequence>
<dbReference type="InterPro" id="IPR041685">
    <property type="entry name" value="AAA_GajA/Old/RecF-like"/>
</dbReference>
<accession>A0A552AUP1</accession>
<protein>
    <recommendedName>
        <fullName evidence="1">Endonuclease GajA/Old nuclease/RecF-like AAA domain-containing protein</fullName>
    </recommendedName>
</protein>
<dbReference type="Proteomes" id="UP000316280">
    <property type="component" value="Unassembled WGS sequence"/>
</dbReference>
<dbReference type="PIRSF" id="PIRSF029347">
    <property type="entry name" value="RecF"/>
    <property type="match status" value="1"/>
</dbReference>
<comment type="caution">
    <text evidence="2">The sequence shown here is derived from an EMBL/GenBank/DDBJ whole genome shotgun (WGS) entry which is preliminary data.</text>
</comment>
<dbReference type="InterPro" id="IPR014555">
    <property type="entry name" value="RecF-like"/>
</dbReference>